<dbReference type="AlphaFoldDB" id="A0A8H4H8Z8"/>
<gene>
    <name evidence="3" type="ORF">CNMCM6805_005848</name>
</gene>
<feature type="chain" id="PRO_5034954320" evidence="2">
    <location>
        <begin position="27"/>
        <end position="542"/>
    </location>
</feature>
<name>A0A8H4H8Z8_9EURO</name>
<feature type="compositionally biased region" description="Polar residues" evidence="1">
    <location>
        <begin position="44"/>
        <end position="53"/>
    </location>
</feature>
<evidence type="ECO:0000313" key="3">
    <source>
        <dbReference type="EMBL" id="KAF4239426.1"/>
    </source>
</evidence>
<dbReference type="Pfam" id="PF14441">
    <property type="entry name" value="OTT_1508_deam"/>
    <property type="match status" value="1"/>
</dbReference>
<reference evidence="3" key="1">
    <citation type="journal article" date="2020" name="bioRxiv">
        <title>Genomic and phenotypic heterogeneity of clinical isolates of the human pathogens Aspergillus fumigatus, Aspergillus lentulus and Aspergillus fumigatiaffinis.</title>
        <authorList>
            <person name="dos Santos R.A.C."/>
            <person name="Steenwyk J.L."/>
            <person name="Rivero-Menendez O."/>
            <person name="Mead M.E."/>
            <person name="Silva L.P."/>
            <person name="Bastos R.W."/>
            <person name="Alastruey-Izquierdo A."/>
            <person name="Goldman G.H."/>
            <person name="Rokas A."/>
        </authorList>
    </citation>
    <scope>NUCLEOTIDE SEQUENCE</scope>
    <source>
        <strain evidence="3">CNM-CM6805</strain>
    </source>
</reference>
<comment type="caution">
    <text evidence="3">The sequence shown here is derived from an EMBL/GenBank/DDBJ whole genome shotgun (WGS) entry which is preliminary data.</text>
</comment>
<feature type="signal peptide" evidence="2">
    <location>
        <begin position="1"/>
        <end position="26"/>
    </location>
</feature>
<feature type="region of interest" description="Disordered" evidence="1">
    <location>
        <begin position="74"/>
        <end position="99"/>
    </location>
</feature>
<dbReference type="InterPro" id="IPR027796">
    <property type="entry name" value="OTT_1508_deam-like"/>
</dbReference>
<keyword evidence="4" id="KW-1185">Reference proteome</keyword>
<feature type="region of interest" description="Disordered" evidence="1">
    <location>
        <begin position="27"/>
        <end position="53"/>
    </location>
</feature>
<keyword evidence="2" id="KW-0732">Signal</keyword>
<reference evidence="3" key="2">
    <citation type="submission" date="2020-04" db="EMBL/GenBank/DDBJ databases">
        <authorList>
            <person name="Santos R.A.C."/>
            <person name="Steenwyk J.L."/>
            <person name="Rivero-Menendez O."/>
            <person name="Mead M.E."/>
            <person name="Silva L.P."/>
            <person name="Bastos R.W."/>
            <person name="Alastruey-Izquierdo A."/>
            <person name="Goldman G.H."/>
            <person name="Rokas A."/>
        </authorList>
    </citation>
    <scope>NUCLEOTIDE SEQUENCE</scope>
    <source>
        <strain evidence="3">CNM-CM6805</strain>
    </source>
</reference>
<organism evidence="3 4">
    <name type="scientific">Aspergillus fumigatiaffinis</name>
    <dbReference type="NCBI Taxonomy" id="340414"/>
    <lineage>
        <taxon>Eukaryota</taxon>
        <taxon>Fungi</taxon>
        <taxon>Dikarya</taxon>
        <taxon>Ascomycota</taxon>
        <taxon>Pezizomycotina</taxon>
        <taxon>Eurotiomycetes</taxon>
        <taxon>Eurotiomycetidae</taxon>
        <taxon>Eurotiales</taxon>
        <taxon>Aspergillaceae</taxon>
        <taxon>Aspergillus</taxon>
        <taxon>Aspergillus subgen. Fumigati</taxon>
    </lineage>
</organism>
<evidence type="ECO:0000256" key="1">
    <source>
        <dbReference type="SAM" id="MobiDB-lite"/>
    </source>
</evidence>
<sequence>MSAILGFDHLNFVSLSFLLQIYEAQQDPETCSGEDDGPDDEGDSTTLYEPSTSYPKERQLAKFLDSIAETFSREKSIPPAGGQRHIRRRGNTKGKGAGQVSASGLVMANQQPTVYIAKNKGTDDEDKKLAGTLTIWIRAIASTGRRPAIDKDIVWTRLLSYNKQRLNVYAAQIESFSLADITGAFAEGSDGDARARELHSLSVEYKKEKSTDVLRRMASVAYELRYERNPAMLSPRSRKVRNAIYFLGRLRSAYETFKETAIELQTSFAKLSIVCLTATDSMQFSRREVEERIQLLAIRKGMPQLTKEVIRKALGKEPEISTHCPTEIQLFLHLEGNTSPEEYPFPYLGCSKKACWLCHQFLSRYKSKKTDKDDFYQTRGSHGKVYPLWHVRQPADPRMQFYLSTTLQDIQDLMNAKLPVVPRIRRPAQAESSANVTVAGGALKRRALAKQRIMESSAESKSSKDKTPILDDFVCSQESFRIPANGGTPHFLSIDFYRPPHNYIGNEPQTWCIPDLLVHIGARSTLSVSIAHSNWTNKNRQC</sequence>
<evidence type="ECO:0000256" key="2">
    <source>
        <dbReference type="SAM" id="SignalP"/>
    </source>
</evidence>
<accession>A0A8H4H8Z8</accession>
<dbReference type="EMBL" id="JAAAPX010000032">
    <property type="protein sequence ID" value="KAF4239426.1"/>
    <property type="molecule type" value="Genomic_DNA"/>
</dbReference>
<evidence type="ECO:0000313" key="4">
    <source>
        <dbReference type="Proteomes" id="UP000653565"/>
    </source>
</evidence>
<protein>
    <submittedName>
        <fullName evidence="3">Uncharacterized protein</fullName>
    </submittedName>
</protein>
<feature type="compositionally biased region" description="Acidic residues" evidence="1">
    <location>
        <begin position="32"/>
        <end position="43"/>
    </location>
</feature>
<proteinExistence type="predicted"/>
<dbReference type="Proteomes" id="UP000653565">
    <property type="component" value="Unassembled WGS sequence"/>
</dbReference>